<sequence>MKVQKTTRKVLEMHWVPVLDANGEFHLEGSWSREKVADHSASVA</sequence>
<evidence type="ECO:0000313" key="2">
    <source>
        <dbReference type="Proteomes" id="UP000271573"/>
    </source>
</evidence>
<evidence type="ECO:0000313" key="1">
    <source>
        <dbReference type="EMBL" id="BBH17604.1"/>
    </source>
</evidence>
<proteinExistence type="predicted"/>
<accession>A0A3G9J2D0</accession>
<dbReference type="EMBL" id="AP019307">
    <property type="protein sequence ID" value="BBH17604.1"/>
    <property type="molecule type" value="Genomic_DNA"/>
</dbReference>
<name>A0A3G9J2D0_9ACTN</name>
<protein>
    <submittedName>
        <fullName evidence="1">Uncharacterized protein</fullName>
    </submittedName>
</protein>
<dbReference type="KEGG" id="nbe:Back2_18910"/>
<reference evidence="1 2" key="1">
    <citation type="submission" date="2018-11" db="EMBL/GenBank/DDBJ databases">
        <title>Complete genome sequence of Nocardioides baekrokdamisoli strain KCTC 39748.</title>
        <authorList>
            <person name="Kang S.W."/>
            <person name="Lee K.C."/>
            <person name="Kim K.K."/>
            <person name="Kim J.S."/>
            <person name="Kim D.S."/>
            <person name="Ko S.H."/>
            <person name="Yang S.H."/>
            <person name="Shin Y.K."/>
            <person name="Lee J.S."/>
        </authorList>
    </citation>
    <scope>NUCLEOTIDE SEQUENCE [LARGE SCALE GENOMIC DNA]</scope>
    <source>
        <strain evidence="1 2">KCTC 39748</strain>
    </source>
</reference>
<dbReference type="Proteomes" id="UP000271573">
    <property type="component" value="Chromosome"/>
</dbReference>
<dbReference type="AlphaFoldDB" id="A0A3G9J2D0"/>
<dbReference type="RefSeq" id="WP_269461417.1">
    <property type="nucleotide sequence ID" value="NZ_AP019307.1"/>
</dbReference>
<organism evidence="1 2">
    <name type="scientific">Nocardioides baekrokdamisoli</name>
    <dbReference type="NCBI Taxonomy" id="1804624"/>
    <lineage>
        <taxon>Bacteria</taxon>
        <taxon>Bacillati</taxon>
        <taxon>Actinomycetota</taxon>
        <taxon>Actinomycetes</taxon>
        <taxon>Propionibacteriales</taxon>
        <taxon>Nocardioidaceae</taxon>
        <taxon>Nocardioides</taxon>
    </lineage>
</organism>
<gene>
    <name evidence="1" type="ORF">Back2_18910</name>
</gene>
<keyword evidence="2" id="KW-1185">Reference proteome</keyword>